<dbReference type="AlphaFoldDB" id="A0A2P6RYV1"/>
<sequence length="356" mass="40936">MATSLLNQPISTWLRKKAHWTFPGFFSWKLQIPPKLKYFFWLVCHGKLLTNVERVKRRFAANYYCPVCHDQPETILHMLRDCPAARMIWNSVICLDSISRSMQLDWYGWFFANSQCKKLCYGNLQWCSIFVYTCWHIWKWRNKKVFDVGFHYPFNPGKVVIDSAREWKSANTLKPHQSSKTSVRLFWKKPPMHYFKLNVDGARSINGKIGAGGVLRDSTGAWVSGFYANLGCGSVLQAEAWGLLLGLQMAISHHAHHLLVESDSQVLVSLVQHNVDDMHPLKTITDCCQTLQRQLHSCDLKHVYREVNQVADILSKFGLDAEIGVHFMEQPPPQVNSSLLDDLCGSPRIRTINSEL</sequence>
<proteinExistence type="predicted"/>
<name>A0A2P6RYV1_ROSCH</name>
<feature type="domain" description="Reverse transcriptase zinc-binding" evidence="2">
    <location>
        <begin position="15"/>
        <end position="89"/>
    </location>
</feature>
<keyword evidence="4" id="KW-1185">Reference proteome</keyword>
<protein>
    <submittedName>
        <fullName evidence="3">Putative ribonuclease H-like domain, reverse transcriptase zinc-binding domain-containing protein</fullName>
    </submittedName>
</protein>
<dbReference type="STRING" id="74649.A0A2P6RYV1"/>
<keyword evidence="3" id="KW-0808">Transferase</keyword>
<dbReference type="InterPro" id="IPR044730">
    <property type="entry name" value="RNase_H-like_dom_plant"/>
</dbReference>
<dbReference type="PANTHER" id="PTHR47723">
    <property type="entry name" value="OS05G0353850 PROTEIN"/>
    <property type="match status" value="1"/>
</dbReference>
<dbReference type="OMA" id="DSAREWK"/>
<dbReference type="CDD" id="cd06222">
    <property type="entry name" value="RNase_H_like"/>
    <property type="match status" value="1"/>
</dbReference>
<feature type="domain" description="RNase H type-1" evidence="1">
    <location>
        <begin position="198"/>
        <end position="317"/>
    </location>
</feature>
<dbReference type="GO" id="GO:0003676">
    <property type="term" value="F:nucleic acid binding"/>
    <property type="evidence" value="ECO:0007669"/>
    <property type="project" value="InterPro"/>
</dbReference>
<dbReference type="Pfam" id="PF13456">
    <property type="entry name" value="RVT_3"/>
    <property type="match status" value="1"/>
</dbReference>
<dbReference type="Gene3D" id="3.30.420.10">
    <property type="entry name" value="Ribonuclease H-like superfamily/Ribonuclease H"/>
    <property type="match status" value="1"/>
</dbReference>
<dbReference type="Pfam" id="PF13966">
    <property type="entry name" value="zf-RVT"/>
    <property type="match status" value="1"/>
</dbReference>
<dbReference type="Gramene" id="PRQ51593">
    <property type="protein sequence ID" value="PRQ51593"/>
    <property type="gene ID" value="RchiOBHm_Chr2g0146161"/>
</dbReference>
<dbReference type="InterPro" id="IPR036397">
    <property type="entry name" value="RNaseH_sf"/>
</dbReference>
<evidence type="ECO:0000259" key="2">
    <source>
        <dbReference type="Pfam" id="PF13966"/>
    </source>
</evidence>
<gene>
    <name evidence="3" type="ORF">RchiOBHm_Chr2g0146161</name>
</gene>
<dbReference type="PANTHER" id="PTHR47723:SF19">
    <property type="entry name" value="POLYNUCLEOTIDYL TRANSFERASE, RIBONUCLEASE H-LIKE SUPERFAMILY PROTEIN"/>
    <property type="match status" value="1"/>
</dbReference>
<dbReference type="EMBL" id="PDCK01000040">
    <property type="protein sequence ID" value="PRQ51593.1"/>
    <property type="molecule type" value="Genomic_DNA"/>
</dbReference>
<dbReference type="Proteomes" id="UP000238479">
    <property type="component" value="Chromosome 2"/>
</dbReference>
<comment type="caution">
    <text evidence="3">The sequence shown here is derived from an EMBL/GenBank/DDBJ whole genome shotgun (WGS) entry which is preliminary data.</text>
</comment>
<dbReference type="InterPro" id="IPR053151">
    <property type="entry name" value="RNase_H-like"/>
</dbReference>
<accession>A0A2P6RYV1</accession>
<reference evidence="3 4" key="1">
    <citation type="journal article" date="2018" name="Nat. Genet.">
        <title>The Rosa genome provides new insights in the design of modern roses.</title>
        <authorList>
            <person name="Bendahmane M."/>
        </authorList>
    </citation>
    <scope>NUCLEOTIDE SEQUENCE [LARGE SCALE GENOMIC DNA]</scope>
    <source>
        <strain evidence="4">cv. Old Blush</strain>
    </source>
</reference>
<evidence type="ECO:0000259" key="1">
    <source>
        <dbReference type="Pfam" id="PF13456"/>
    </source>
</evidence>
<evidence type="ECO:0000313" key="4">
    <source>
        <dbReference type="Proteomes" id="UP000238479"/>
    </source>
</evidence>
<dbReference type="GO" id="GO:0003964">
    <property type="term" value="F:RNA-directed DNA polymerase activity"/>
    <property type="evidence" value="ECO:0007669"/>
    <property type="project" value="UniProtKB-KW"/>
</dbReference>
<organism evidence="3 4">
    <name type="scientific">Rosa chinensis</name>
    <name type="common">China rose</name>
    <dbReference type="NCBI Taxonomy" id="74649"/>
    <lineage>
        <taxon>Eukaryota</taxon>
        <taxon>Viridiplantae</taxon>
        <taxon>Streptophyta</taxon>
        <taxon>Embryophyta</taxon>
        <taxon>Tracheophyta</taxon>
        <taxon>Spermatophyta</taxon>
        <taxon>Magnoliopsida</taxon>
        <taxon>eudicotyledons</taxon>
        <taxon>Gunneridae</taxon>
        <taxon>Pentapetalae</taxon>
        <taxon>rosids</taxon>
        <taxon>fabids</taxon>
        <taxon>Rosales</taxon>
        <taxon>Rosaceae</taxon>
        <taxon>Rosoideae</taxon>
        <taxon>Rosoideae incertae sedis</taxon>
        <taxon>Rosa</taxon>
    </lineage>
</organism>
<dbReference type="InterPro" id="IPR002156">
    <property type="entry name" value="RNaseH_domain"/>
</dbReference>
<dbReference type="InterPro" id="IPR012337">
    <property type="entry name" value="RNaseH-like_sf"/>
</dbReference>
<keyword evidence="3" id="KW-0695">RNA-directed DNA polymerase</keyword>
<dbReference type="InterPro" id="IPR026960">
    <property type="entry name" value="RVT-Znf"/>
</dbReference>
<evidence type="ECO:0000313" key="3">
    <source>
        <dbReference type="EMBL" id="PRQ51593.1"/>
    </source>
</evidence>
<dbReference type="SUPFAM" id="SSF53098">
    <property type="entry name" value="Ribonuclease H-like"/>
    <property type="match status" value="1"/>
</dbReference>
<keyword evidence="3" id="KW-0548">Nucleotidyltransferase</keyword>
<dbReference type="GO" id="GO:0004523">
    <property type="term" value="F:RNA-DNA hybrid ribonuclease activity"/>
    <property type="evidence" value="ECO:0007669"/>
    <property type="project" value="InterPro"/>
</dbReference>